<accession>A0ABD1F893</accession>
<protein>
    <submittedName>
        <fullName evidence="1">Uncharacterized protein</fullName>
    </submittedName>
</protein>
<reference evidence="1 2" key="1">
    <citation type="submission" date="2024-05" db="EMBL/GenBank/DDBJ databases">
        <title>Genetic variation in Jamaican populations of the coffee berry borer (Hypothenemus hampei).</title>
        <authorList>
            <person name="Errbii M."/>
            <person name="Myrie A."/>
        </authorList>
    </citation>
    <scope>NUCLEOTIDE SEQUENCE [LARGE SCALE GENOMIC DNA]</scope>
    <source>
        <strain evidence="1">JA-Hopewell-2020-01-JO</strain>
        <tissue evidence="1">Whole body</tissue>
    </source>
</reference>
<sequence length="108" mass="12611">MNIQPWICELLKMIECSWHICIVYVASKKLEKTSQQYTLYSVNLKVQCRVSCLFLDNINLRRSNCRLPKRMRRECAFWYAAAAGATVRKTSLGVELFSQAEIGHEIFF</sequence>
<organism evidence="1 2">
    <name type="scientific">Hypothenemus hampei</name>
    <name type="common">Coffee berry borer</name>
    <dbReference type="NCBI Taxonomy" id="57062"/>
    <lineage>
        <taxon>Eukaryota</taxon>
        <taxon>Metazoa</taxon>
        <taxon>Ecdysozoa</taxon>
        <taxon>Arthropoda</taxon>
        <taxon>Hexapoda</taxon>
        <taxon>Insecta</taxon>
        <taxon>Pterygota</taxon>
        <taxon>Neoptera</taxon>
        <taxon>Endopterygota</taxon>
        <taxon>Coleoptera</taxon>
        <taxon>Polyphaga</taxon>
        <taxon>Cucujiformia</taxon>
        <taxon>Curculionidae</taxon>
        <taxon>Scolytinae</taxon>
        <taxon>Hypothenemus</taxon>
    </lineage>
</organism>
<evidence type="ECO:0000313" key="1">
    <source>
        <dbReference type="EMBL" id="KAL1513806.1"/>
    </source>
</evidence>
<evidence type="ECO:0000313" key="2">
    <source>
        <dbReference type="Proteomes" id="UP001566132"/>
    </source>
</evidence>
<dbReference type="Proteomes" id="UP001566132">
    <property type="component" value="Unassembled WGS sequence"/>
</dbReference>
<name>A0ABD1F893_HYPHA</name>
<dbReference type="EMBL" id="JBDJPC010000002">
    <property type="protein sequence ID" value="KAL1513806.1"/>
    <property type="molecule type" value="Genomic_DNA"/>
</dbReference>
<gene>
    <name evidence="1" type="ORF">ABEB36_003165</name>
</gene>
<dbReference type="AlphaFoldDB" id="A0ABD1F893"/>
<comment type="caution">
    <text evidence="1">The sequence shown here is derived from an EMBL/GenBank/DDBJ whole genome shotgun (WGS) entry which is preliminary data.</text>
</comment>
<proteinExistence type="predicted"/>
<keyword evidence="2" id="KW-1185">Reference proteome</keyword>